<sequence length="571" mass="65542">MLLSFTLLRVAFLPVMAVTLPLPKSARHFMPVVVQGWLQWFAFFTFAVLLTVPWLICAYRIVVYPFGRKKQIKYMLNDKAPKVMVVMPVYKEPPDSLFKALDSVVTCEYPTSCLHVFMSFDGDEVDELYLQLLGRLGIPITLEKYPQSIDVLYNKVRVTISRFPHGGKRHAQKATFRLIEKVYQKYIARKDDLFILFIDSDCILDKVCIQNFMYEMELKPGSNRNMLAMTGVITSCTQKNSFITLLQDMEYIHGQMYERSVESGCGAVTCLPGALTILRYSAFRNMARFYFSDRAEQCDDLFDYGKTHLGEDRWLTHLFMIGAQRRYQIQMCTSAFCKTEAVQSFRSLLKQRRRWFLGFITNEVCMLTDARLWQKYTLLCLIRFMQNTIRTTALLFLVMIISIASTAEAFPNLPYQFIGISLGLNWVMMLYFSAKLGRWKPALYPLMFLMNPFMNWIYMVHGIFTAGQRTWGGPRADAAAADAKTTPQQAVERATETGDDLNVVPETFKPAIQARKKRVGQSTLQPTSSAEGQFTTDDGDVERDTRPVSEDFESDAEAVSIHTPRRAEELS</sequence>
<proteinExistence type="predicted"/>
<gene>
    <name evidence="1" type="ORF">H2198_006913</name>
</gene>
<comment type="caution">
    <text evidence="1">The sequence shown here is derived from an EMBL/GenBank/DDBJ whole genome shotgun (WGS) entry which is preliminary data.</text>
</comment>
<organism evidence="1 2">
    <name type="scientific">Neophaeococcomyces mojaviensis</name>
    <dbReference type="NCBI Taxonomy" id="3383035"/>
    <lineage>
        <taxon>Eukaryota</taxon>
        <taxon>Fungi</taxon>
        <taxon>Dikarya</taxon>
        <taxon>Ascomycota</taxon>
        <taxon>Pezizomycotina</taxon>
        <taxon>Eurotiomycetes</taxon>
        <taxon>Chaetothyriomycetidae</taxon>
        <taxon>Chaetothyriales</taxon>
        <taxon>Chaetothyriales incertae sedis</taxon>
        <taxon>Neophaeococcomyces</taxon>
    </lineage>
</organism>
<name>A0ACC3A1M0_9EURO</name>
<reference evidence="1" key="1">
    <citation type="submission" date="2022-10" db="EMBL/GenBank/DDBJ databases">
        <title>Culturing micro-colonial fungi from biological soil crusts in the Mojave desert and describing Neophaeococcomyces mojavensis, and introducing the new genera and species Taxawa tesnikishii.</title>
        <authorList>
            <person name="Kurbessoian T."/>
            <person name="Stajich J.E."/>
        </authorList>
    </citation>
    <scope>NUCLEOTIDE SEQUENCE</scope>
    <source>
        <strain evidence="1">JES_112</strain>
    </source>
</reference>
<accession>A0ACC3A1M0</accession>
<evidence type="ECO:0000313" key="2">
    <source>
        <dbReference type="Proteomes" id="UP001172386"/>
    </source>
</evidence>
<dbReference type="EMBL" id="JAPDRQ010000135">
    <property type="protein sequence ID" value="KAJ9653994.1"/>
    <property type="molecule type" value="Genomic_DNA"/>
</dbReference>
<dbReference type="Proteomes" id="UP001172386">
    <property type="component" value="Unassembled WGS sequence"/>
</dbReference>
<evidence type="ECO:0000313" key="1">
    <source>
        <dbReference type="EMBL" id="KAJ9653994.1"/>
    </source>
</evidence>
<keyword evidence="2" id="KW-1185">Reference proteome</keyword>
<protein>
    <submittedName>
        <fullName evidence="1">Uncharacterized protein</fullName>
    </submittedName>
</protein>